<proteinExistence type="predicted"/>
<evidence type="ECO:0000256" key="2">
    <source>
        <dbReference type="SAM" id="SignalP"/>
    </source>
</evidence>
<evidence type="ECO:0000313" key="4">
    <source>
        <dbReference type="EnsemblMetazoa" id="XP_020897126.1"/>
    </source>
</evidence>
<dbReference type="AlphaFoldDB" id="A0A913X1B0"/>
<feature type="domain" description="HYR" evidence="3">
    <location>
        <begin position="103"/>
        <end position="184"/>
    </location>
</feature>
<dbReference type="RefSeq" id="XP_020897126.1">
    <property type="nucleotide sequence ID" value="XM_021041467.2"/>
</dbReference>
<dbReference type="Pfam" id="PF02494">
    <property type="entry name" value="HYR"/>
    <property type="match status" value="2"/>
</dbReference>
<dbReference type="OrthoDB" id="5982450at2759"/>
<accession>A0A913X1B0</accession>
<evidence type="ECO:0000259" key="3">
    <source>
        <dbReference type="PROSITE" id="PS50825"/>
    </source>
</evidence>
<dbReference type="Proteomes" id="UP000887567">
    <property type="component" value="Unplaced"/>
</dbReference>
<reference evidence="4" key="1">
    <citation type="submission" date="2022-11" db="UniProtKB">
        <authorList>
            <consortium name="EnsemblMetazoa"/>
        </authorList>
    </citation>
    <scope>IDENTIFICATION</scope>
</reference>
<dbReference type="KEGG" id="epa:110235989"/>
<keyword evidence="5" id="KW-1185">Reference proteome</keyword>
<dbReference type="GeneID" id="110235989"/>
<dbReference type="PANTHER" id="PTHR24273:SF32">
    <property type="entry name" value="HYALIN"/>
    <property type="match status" value="1"/>
</dbReference>
<feature type="domain" description="HYR" evidence="3">
    <location>
        <begin position="24"/>
        <end position="102"/>
    </location>
</feature>
<protein>
    <recommendedName>
        <fullName evidence="3">HYR domain-containing protein</fullName>
    </recommendedName>
</protein>
<evidence type="ECO:0000313" key="5">
    <source>
        <dbReference type="Proteomes" id="UP000887567"/>
    </source>
</evidence>
<dbReference type="PANTHER" id="PTHR24273">
    <property type="entry name" value="FI04643P-RELATED"/>
    <property type="match status" value="1"/>
</dbReference>
<organism evidence="4 5">
    <name type="scientific">Exaiptasia diaphana</name>
    <name type="common">Tropical sea anemone</name>
    <name type="synonym">Aiptasia pulchella</name>
    <dbReference type="NCBI Taxonomy" id="2652724"/>
    <lineage>
        <taxon>Eukaryota</taxon>
        <taxon>Metazoa</taxon>
        <taxon>Cnidaria</taxon>
        <taxon>Anthozoa</taxon>
        <taxon>Hexacorallia</taxon>
        <taxon>Actiniaria</taxon>
        <taxon>Aiptasiidae</taxon>
        <taxon>Exaiptasia</taxon>
    </lineage>
</organism>
<dbReference type="PROSITE" id="PS50825">
    <property type="entry name" value="HYR"/>
    <property type="match status" value="2"/>
</dbReference>
<dbReference type="InterPro" id="IPR003410">
    <property type="entry name" value="HYR_dom"/>
</dbReference>
<feature type="signal peptide" evidence="2">
    <location>
        <begin position="1"/>
        <end position="21"/>
    </location>
</feature>
<keyword evidence="2" id="KW-0732">Signal</keyword>
<feature type="chain" id="PRO_5037724501" description="HYR domain-containing protein" evidence="2">
    <location>
        <begin position="22"/>
        <end position="321"/>
    </location>
</feature>
<sequence>MKLVFFTALGLVFLFNGGIQGLPRDNLPPAIRCPDDMVVNSRQSSAIVCWPFPKATDESGKPSVTCSHKAGLQLQTPSTTIIKCEAKDAAGNKASCSFKIDVKDVAPPKIICPADQEISTDSRTFRINWNNPKVSDNSNMLPSFQSSLRRGSLVHVPGVYTISYRAIDASANQAICDFHIKITAPDCKLKIPPPVNGAVACWNNQGNNVCTVSCNSNFDFAFRPATVYLCTRGKWSTFSTLGGSNSAKWPDCSVKSSGIKKMPLPQFYYTGDFKDPNVIAKIKQNSIALLGPPYSPPFFCIMNPNCNVQHIQVHAGKKSTT</sequence>
<evidence type="ECO:0000256" key="1">
    <source>
        <dbReference type="ARBA" id="ARBA00022737"/>
    </source>
</evidence>
<keyword evidence="1" id="KW-0677">Repeat</keyword>
<dbReference type="EnsemblMetazoa" id="XM_021041467.2">
    <property type="protein sequence ID" value="XP_020897126.1"/>
    <property type="gene ID" value="LOC110235989"/>
</dbReference>
<name>A0A913X1B0_EXADI</name>